<keyword evidence="3" id="KW-1185">Reference proteome</keyword>
<dbReference type="Proteomes" id="UP000190626">
    <property type="component" value="Unassembled WGS sequence"/>
</dbReference>
<dbReference type="SUPFAM" id="SSF56784">
    <property type="entry name" value="HAD-like"/>
    <property type="match status" value="1"/>
</dbReference>
<dbReference type="NCBIfam" id="TIGR01686">
    <property type="entry name" value="FkbH"/>
    <property type="match status" value="1"/>
</dbReference>
<gene>
    <name evidence="2" type="ORF">BC351_39070</name>
</gene>
<evidence type="ECO:0000313" key="2">
    <source>
        <dbReference type="EMBL" id="OPH47992.1"/>
    </source>
</evidence>
<evidence type="ECO:0000259" key="1">
    <source>
        <dbReference type="PROSITE" id="PS51186"/>
    </source>
</evidence>
<comment type="caution">
    <text evidence="2">The sequence shown here is derived from an EMBL/GenBank/DDBJ whole genome shotgun (WGS) entry which is preliminary data.</text>
</comment>
<accession>A0A1V4HAD4</accession>
<name>A0A1V4HAD4_9BACL</name>
<dbReference type="InterPro" id="IPR010033">
    <property type="entry name" value="HAD_SF_ppase_IIIC"/>
</dbReference>
<organism evidence="2 3">
    <name type="scientific">Paenibacillus ferrarius</name>
    <dbReference type="NCBI Taxonomy" id="1469647"/>
    <lineage>
        <taxon>Bacteria</taxon>
        <taxon>Bacillati</taxon>
        <taxon>Bacillota</taxon>
        <taxon>Bacilli</taxon>
        <taxon>Bacillales</taxon>
        <taxon>Paenibacillaceae</taxon>
        <taxon>Paenibacillus</taxon>
    </lineage>
</organism>
<dbReference type="STRING" id="1469647.BC351_39070"/>
<proteinExistence type="predicted"/>
<dbReference type="Pfam" id="PF13419">
    <property type="entry name" value="HAD_2"/>
    <property type="match status" value="1"/>
</dbReference>
<dbReference type="InterPro" id="IPR023214">
    <property type="entry name" value="HAD_sf"/>
</dbReference>
<evidence type="ECO:0000313" key="3">
    <source>
        <dbReference type="Proteomes" id="UP000190626"/>
    </source>
</evidence>
<dbReference type="Gene3D" id="3.40.50.1000">
    <property type="entry name" value="HAD superfamily/HAD-like"/>
    <property type="match status" value="1"/>
</dbReference>
<dbReference type="InterPro" id="IPR010037">
    <property type="entry name" value="FkbH_domain"/>
</dbReference>
<dbReference type="RefSeq" id="WP_079419633.1">
    <property type="nucleotide sequence ID" value="NZ_MBTG01000050.1"/>
</dbReference>
<dbReference type="GO" id="GO:0016747">
    <property type="term" value="F:acyltransferase activity, transferring groups other than amino-acyl groups"/>
    <property type="evidence" value="ECO:0007669"/>
    <property type="project" value="InterPro"/>
</dbReference>
<dbReference type="OrthoDB" id="323926at2"/>
<protein>
    <recommendedName>
        <fullName evidence="1">N-acetyltransferase domain-containing protein</fullName>
    </recommendedName>
</protein>
<dbReference type="NCBIfam" id="TIGR01681">
    <property type="entry name" value="HAD-SF-IIIC"/>
    <property type="match status" value="1"/>
</dbReference>
<dbReference type="Gene3D" id="3.40.630.30">
    <property type="match status" value="1"/>
</dbReference>
<dbReference type="SUPFAM" id="SSF55729">
    <property type="entry name" value="Acyl-CoA N-acyltransferases (Nat)"/>
    <property type="match status" value="1"/>
</dbReference>
<dbReference type="AlphaFoldDB" id="A0A1V4HAD4"/>
<dbReference type="InterPro" id="IPR041492">
    <property type="entry name" value="HAD_2"/>
</dbReference>
<dbReference type="PROSITE" id="PS51186">
    <property type="entry name" value="GNAT"/>
    <property type="match status" value="1"/>
</dbReference>
<dbReference type="InterPro" id="IPR000182">
    <property type="entry name" value="GNAT_dom"/>
</dbReference>
<dbReference type="InterPro" id="IPR036412">
    <property type="entry name" value="HAD-like_sf"/>
</dbReference>
<dbReference type="InterPro" id="IPR016181">
    <property type="entry name" value="Acyl_CoA_acyltransferase"/>
</dbReference>
<feature type="domain" description="N-acetyltransferase" evidence="1">
    <location>
        <begin position="177"/>
        <end position="330"/>
    </location>
</feature>
<dbReference type="EMBL" id="MBTG01000050">
    <property type="protein sequence ID" value="OPH47992.1"/>
    <property type="molecule type" value="Genomic_DNA"/>
</dbReference>
<sequence length="338" mass="39102">MIKCLIWDLDETLWHGTLSDNERVKLRENIKPMLDELTARGIISSIASRNDENSAMEKLRQFGLRDYFVFPKCSWDSKVTSIKLILEQTNLSSEHVAFIDDNPFERFEVQSYFPKMLTIDSAEITNLLARPEFVPSYSSLFTPNRIQTYKTLEKRKSAEQGWGGSRQEFLKSCEMTMLLRLAENDDFERIVELNQRANQFNTSLERMDVSDFESLLKQKSNKVIVAELKDIFGDYGFIGYLLVGGKSPVQIHSFIVSCRVEGRGIAAGFLIHALRTFVQDDYEIEMLVNMATDRNRQMRILLHSLGFKKKDEQTLFIPTIHGLPEIPNWIRFVSANDF</sequence>
<reference evidence="3" key="1">
    <citation type="submission" date="2016-07" db="EMBL/GenBank/DDBJ databases">
        <authorList>
            <person name="Florea S."/>
            <person name="Webb J.S."/>
            <person name="Jaromczyk J."/>
            <person name="Schardl C.L."/>
        </authorList>
    </citation>
    <scope>NUCLEOTIDE SEQUENCE [LARGE SCALE GENOMIC DNA]</scope>
    <source>
        <strain evidence="3">CY1</strain>
    </source>
</reference>